<dbReference type="Proteomes" id="UP000046395">
    <property type="component" value="Unassembled WGS sequence"/>
</dbReference>
<evidence type="ECO:0000313" key="1">
    <source>
        <dbReference type="Proteomes" id="UP000046395"/>
    </source>
</evidence>
<protein>
    <submittedName>
        <fullName evidence="2">Uncharacterized protein</fullName>
    </submittedName>
</protein>
<sequence>MSTFLNLKKLDSLKNLDNLENVDNLKKSGQFLQKVDNLKNLDNFKKVDMKKLDNLEKVDNLKKVDNLEKTGQFENGGQFKKPGVSVRWHTVVWDFRLGEVNDFGLHTGEPSVMPGKDTSTLTPTTVSVPAFKPEDSEFGSERLDVFFNNASRTSPLNIS</sequence>
<dbReference type="AlphaFoldDB" id="A0A5S6Q042"/>
<proteinExistence type="predicted"/>
<accession>A0A5S6Q042</accession>
<evidence type="ECO:0000313" key="2">
    <source>
        <dbReference type="WBParaSite" id="TMUE_0000000588.1"/>
    </source>
</evidence>
<organism evidence="1 2">
    <name type="scientific">Trichuris muris</name>
    <name type="common">Mouse whipworm</name>
    <dbReference type="NCBI Taxonomy" id="70415"/>
    <lineage>
        <taxon>Eukaryota</taxon>
        <taxon>Metazoa</taxon>
        <taxon>Ecdysozoa</taxon>
        <taxon>Nematoda</taxon>
        <taxon>Enoplea</taxon>
        <taxon>Dorylaimia</taxon>
        <taxon>Trichinellida</taxon>
        <taxon>Trichuridae</taxon>
        <taxon>Trichuris</taxon>
    </lineage>
</organism>
<reference evidence="2" key="1">
    <citation type="submission" date="2019-12" db="UniProtKB">
        <authorList>
            <consortium name="WormBaseParasite"/>
        </authorList>
    </citation>
    <scope>IDENTIFICATION</scope>
</reference>
<dbReference type="WBParaSite" id="TMUE_0000000588.1">
    <property type="protein sequence ID" value="TMUE_0000000588.1"/>
    <property type="gene ID" value="WBGene00296528"/>
</dbReference>
<name>A0A5S6Q042_TRIMR</name>
<keyword evidence="1" id="KW-1185">Reference proteome</keyword>